<evidence type="ECO:0000256" key="3">
    <source>
        <dbReference type="ARBA" id="ARBA00023180"/>
    </source>
</evidence>
<feature type="chain" id="PRO_5012653995" description="glucan 1,3-beta-glucosidase" evidence="9">
    <location>
        <begin position="17"/>
        <end position="459"/>
    </location>
</feature>
<keyword evidence="4" id="KW-0326">Glycosidase</keyword>
<dbReference type="AlphaFoldDB" id="A0A2A9NQB4"/>
<dbReference type="STRING" id="703135.A0A2A9NQB4"/>
<dbReference type="EMBL" id="KZ302003">
    <property type="protein sequence ID" value="PFH50437.1"/>
    <property type="molecule type" value="Genomic_DNA"/>
</dbReference>
<evidence type="ECO:0000256" key="4">
    <source>
        <dbReference type="ARBA" id="ARBA00023295"/>
    </source>
</evidence>
<dbReference type="GO" id="GO:0009986">
    <property type="term" value="C:cell surface"/>
    <property type="evidence" value="ECO:0007669"/>
    <property type="project" value="TreeGrafter"/>
</dbReference>
<dbReference type="GO" id="GO:0071555">
    <property type="term" value="P:cell wall organization"/>
    <property type="evidence" value="ECO:0007669"/>
    <property type="project" value="UniProtKB-KW"/>
</dbReference>
<dbReference type="SUPFAM" id="SSF51445">
    <property type="entry name" value="(Trans)glycosidases"/>
    <property type="match status" value="1"/>
</dbReference>
<dbReference type="GO" id="GO:0004338">
    <property type="term" value="F:glucan exo-1,3-beta-glucosidase activity"/>
    <property type="evidence" value="ECO:0007669"/>
    <property type="project" value="UniProtKB-EC"/>
</dbReference>
<dbReference type="InterPro" id="IPR050386">
    <property type="entry name" value="Glycosyl_hydrolase_5"/>
</dbReference>
<gene>
    <name evidence="10" type="ORF">AMATHDRAFT_40827</name>
</gene>
<evidence type="ECO:0000256" key="1">
    <source>
        <dbReference type="ARBA" id="ARBA00005641"/>
    </source>
</evidence>
<evidence type="ECO:0000313" key="10">
    <source>
        <dbReference type="EMBL" id="PFH50437.1"/>
    </source>
</evidence>
<keyword evidence="9" id="KW-0732">Signal</keyword>
<keyword evidence="3" id="KW-0325">Glycoprotein</keyword>
<protein>
    <recommendedName>
        <fullName evidence="7">glucan 1,3-beta-glucosidase</fullName>
        <ecNumber evidence="7">3.2.1.58</ecNumber>
    </recommendedName>
</protein>
<feature type="signal peptide" evidence="9">
    <location>
        <begin position="1"/>
        <end position="16"/>
    </location>
</feature>
<dbReference type="GO" id="GO:0009251">
    <property type="term" value="P:glucan catabolic process"/>
    <property type="evidence" value="ECO:0007669"/>
    <property type="project" value="TreeGrafter"/>
</dbReference>
<evidence type="ECO:0000256" key="9">
    <source>
        <dbReference type="SAM" id="SignalP"/>
    </source>
</evidence>
<evidence type="ECO:0000256" key="6">
    <source>
        <dbReference type="ARBA" id="ARBA00036824"/>
    </source>
</evidence>
<keyword evidence="5" id="KW-0961">Cell wall biogenesis/degradation</keyword>
<dbReference type="InterPro" id="IPR017853">
    <property type="entry name" value="GH"/>
</dbReference>
<comment type="similarity">
    <text evidence="1">Belongs to the glycosyl hydrolase 5 (cellulase A) family.</text>
</comment>
<accession>A0A2A9NQB4</accession>
<evidence type="ECO:0000256" key="2">
    <source>
        <dbReference type="ARBA" id="ARBA00022801"/>
    </source>
</evidence>
<sequence length="459" mass="50876">MVVLLIVVIVMPAVYLAVIKPNEDSVDPDHQKQSENNGSNETDGNTTGDDGSIVIMEDGTRFVYENKFEGFWVSDPKNPFNNNAQPNYWTRPMNQRWNWGKDRSMVSTSEAFLFSNLSSYQHFTKNALALSLSVAMAADTANGGLNQLEEHYKSFIQDIAQIAGAGLNWICLHIPYWAMKHGPESLSWREHVGSEISLPALTEETLKCDRYILRLLGWARKYELCVKLDLHTIPGSQNGYNHSGKGGQITEFISQAEYQQFIPVFGVVNEPFLKVIGRSQLSSFYLEVHDIMRNITGYGEGNNPFISIHDGFEGTTTWTDFLPGSDRISSGRGRALLFDQIGNSTSNRVRATLLSHKFGLKNGWIPTDPREAVGTCKAYGVSGPDFDGNLKRWRTGGIGARTIVPAVAEMFPWPPVSFESLDAPVRDLPTYTPTGPIATLPPPTFTLPGQDQSQYGGNG</sequence>
<evidence type="ECO:0000256" key="8">
    <source>
        <dbReference type="SAM" id="MobiDB-lite"/>
    </source>
</evidence>
<feature type="region of interest" description="Disordered" evidence="8">
    <location>
        <begin position="24"/>
        <end position="51"/>
    </location>
</feature>
<organism evidence="10 11">
    <name type="scientific">Amanita thiersii Skay4041</name>
    <dbReference type="NCBI Taxonomy" id="703135"/>
    <lineage>
        <taxon>Eukaryota</taxon>
        <taxon>Fungi</taxon>
        <taxon>Dikarya</taxon>
        <taxon>Basidiomycota</taxon>
        <taxon>Agaricomycotina</taxon>
        <taxon>Agaricomycetes</taxon>
        <taxon>Agaricomycetidae</taxon>
        <taxon>Agaricales</taxon>
        <taxon>Pluteineae</taxon>
        <taxon>Amanitaceae</taxon>
        <taxon>Amanita</taxon>
    </lineage>
</organism>
<comment type="catalytic activity">
    <reaction evidence="6">
        <text>Successive hydrolysis of beta-D-glucose units from the non-reducing ends of (1-&gt;3)-beta-D-glucans, releasing alpha-glucose.</text>
        <dbReference type="EC" id="3.2.1.58"/>
    </reaction>
</comment>
<dbReference type="Gene3D" id="3.20.20.80">
    <property type="entry name" value="Glycosidases"/>
    <property type="match status" value="1"/>
</dbReference>
<proteinExistence type="inferred from homology"/>
<dbReference type="OrthoDB" id="62120at2759"/>
<evidence type="ECO:0000256" key="5">
    <source>
        <dbReference type="ARBA" id="ARBA00023316"/>
    </source>
</evidence>
<keyword evidence="2 10" id="KW-0378">Hydrolase</keyword>
<name>A0A2A9NQB4_9AGAR</name>
<dbReference type="Proteomes" id="UP000242287">
    <property type="component" value="Unassembled WGS sequence"/>
</dbReference>
<feature type="region of interest" description="Disordered" evidence="8">
    <location>
        <begin position="432"/>
        <end position="459"/>
    </location>
</feature>
<evidence type="ECO:0000256" key="7">
    <source>
        <dbReference type="ARBA" id="ARBA00038929"/>
    </source>
</evidence>
<dbReference type="PANTHER" id="PTHR31297:SF34">
    <property type="entry name" value="GLUCAN 1,3-BETA-GLUCOSIDASE 2"/>
    <property type="match status" value="1"/>
</dbReference>
<reference evidence="10 11" key="1">
    <citation type="submission" date="2014-02" db="EMBL/GenBank/DDBJ databases">
        <title>Transposable element dynamics among asymbiotic and ectomycorrhizal Amanita fungi.</title>
        <authorList>
            <consortium name="DOE Joint Genome Institute"/>
            <person name="Hess J."/>
            <person name="Skrede I."/>
            <person name="Wolfe B."/>
            <person name="LaButti K."/>
            <person name="Ohm R.A."/>
            <person name="Grigoriev I.V."/>
            <person name="Pringle A."/>
        </authorList>
    </citation>
    <scope>NUCLEOTIDE SEQUENCE [LARGE SCALE GENOMIC DNA]</scope>
    <source>
        <strain evidence="10 11">SKay4041</strain>
    </source>
</reference>
<dbReference type="PANTHER" id="PTHR31297">
    <property type="entry name" value="GLUCAN ENDO-1,6-BETA-GLUCOSIDASE B"/>
    <property type="match status" value="1"/>
</dbReference>
<dbReference type="GO" id="GO:0005576">
    <property type="term" value="C:extracellular region"/>
    <property type="evidence" value="ECO:0007669"/>
    <property type="project" value="TreeGrafter"/>
</dbReference>
<feature type="compositionally biased region" description="Polar residues" evidence="8">
    <location>
        <begin position="34"/>
        <end position="49"/>
    </location>
</feature>
<dbReference type="EC" id="3.2.1.58" evidence="7"/>
<feature type="compositionally biased region" description="Polar residues" evidence="8">
    <location>
        <begin position="447"/>
        <end position="459"/>
    </location>
</feature>
<keyword evidence="11" id="KW-1185">Reference proteome</keyword>
<evidence type="ECO:0000313" key="11">
    <source>
        <dbReference type="Proteomes" id="UP000242287"/>
    </source>
</evidence>
<feature type="compositionally biased region" description="Basic and acidic residues" evidence="8">
    <location>
        <begin position="24"/>
        <end position="33"/>
    </location>
</feature>